<dbReference type="AlphaFoldDB" id="A0A3M2W0B9"/>
<name>A0A3M2W0B9_PSEYM</name>
<organism evidence="1 2">
    <name type="scientific">Pseudomonas syringae pv. maculicola</name>
    <dbReference type="NCBI Taxonomy" id="59511"/>
    <lineage>
        <taxon>Bacteria</taxon>
        <taxon>Pseudomonadati</taxon>
        <taxon>Pseudomonadota</taxon>
        <taxon>Gammaproteobacteria</taxon>
        <taxon>Pseudomonadales</taxon>
        <taxon>Pseudomonadaceae</taxon>
        <taxon>Pseudomonas</taxon>
    </lineage>
</organism>
<comment type="caution">
    <text evidence="1">The sequence shown here is derived from an EMBL/GenBank/DDBJ whole genome shotgun (WGS) entry which is preliminary data.</text>
</comment>
<dbReference type="Proteomes" id="UP000282378">
    <property type="component" value="Unassembled WGS sequence"/>
</dbReference>
<sequence length="120" mass="13419">MSGVHAHVIVLAKACPALVDAELFRVFFGGGGGQQDRHHQDRRAAFGQHPKQFGHGLAVVGYVLEYMRTHDEVERLVGVHVHVHDIDHVVSQWREQVGRAIPRIGQTAQKPGKQHGWRDV</sequence>
<protein>
    <submittedName>
        <fullName evidence="1">Uncharacterized protein</fullName>
    </submittedName>
</protein>
<evidence type="ECO:0000313" key="1">
    <source>
        <dbReference type="EMBL" id="RML44835.1"/>
    </source>
</evidence>
<dbReference type="EMBL" id="RBNL01003760">
    <property type="protein sequence ID" value="RML44835.1"/>
    <property type="molecule type" value="Genomic_DNA"/>
</dbReference>
<gene>
    <name evidence="1" type="ORF">APX70_04952</name>
</gene>
<evidence type="ECO:0000313" key="2">
    <source>
        <dbReference type="Proteomes" id="UP000282378"/>
    </source>
</evidence>
<reference evidence="1 2" key="1">
    <citation type="submission" date="2018-08" db="EMBL/GenBank/DDBJ databases">
        <title>Recombination of ecologically and evolutionarily significant loci maintains genetic cohesion in the Pseudomonas syringae species complex.</title>
        <authorList>
            <person name="Dillon M."/>
            <person name="Thakur S."/>
            <person name="Almeida R.N.D."/>
            <person name="Weir B.S."/>
            <person name="Guttman D.S."/>
        </authorList>
    </citation>
    <scope>NUCLEOTIDE SEQUENCE [LARGE SCALE GENOMIC DNA]</scope>
    <source>
        <strain evidence="1 2">88_10</strain>
    </source>
</reference>
<accession>A0A3M2W0B9</accession>
<proteinExistence type="predicted"/>